<evidence type="ECO:0000313" key="1">
    <source>
        <dbReference type="EMBL" id="MDX8141378.1"/>
    </source>
</evidence>
<dbReference type="RefSeq" id="WP_319973677.1">
    <property type="nucleotide sequence ID" value="NZ_JAXAVU010000001.1"/>
</dbReference>
<accession>A0ABU4URE2</accession>
<keyword evidence="2" id="KW-1185">Reference proteome</keyword>
<organism evidence="1 2">
    <name type="scientific">Lentzea sokolovensis</name>
    <dbReference type="NCBI Taxonomy" id="3095429"/>
    <lineage>
        <taxon>Bacteria</taxon>
        <taxon>Bacillati</taxon>
        <taxon>Actinomycetota</taxon>
        <taxon>Actinomycetes</taxon>
        <taxon>Pseudonocardiales</taxon>
        <taxon>Pseudonocardiaceae</taxon>
        <taxon>Lentzea</taxon>
    </lineage>
</organism>
<comment type="caution">
    <text evidence="1">The sequence shown here is derived from an EMBL/GenBank/DDBJ whole genome shotgun (WGS) entry which is preliminary data.</text>
</comment>
<evidence type="ECO:0000313" key="2">
    <source>
        <dbReference type="Proteomes" id="UP001285352"/>
    </source>
</evidence>
<proteinExistence type="predicted"/>
<name>A0ABU4URE2_9PSEU</name>
<protein>
    <submittedName>
        <fullName evidence="1">Uncharacterized protein</fullName>
    </submittedName>
</protein>
<sequence length="52" mass="5465">MRATASTVTPSGFEDSLDESVPQVCLSSYEMSDNGVLLGLAPEPEDDESTSV</sequence>
<reference evidence="1 2" key="1">
    <citation type="submission" date="2023-11" db="EMBL/GenBank/DDBJ databases">
        <title>Lentzea sokolovensis, sp. nov., Lentzea kristufkii, sp. nov., and Lentzea miocenensis, sp. nov., rare actinobacteria from Sokolov Coal Basin, Miocene lacustrine sediment, Czech Republic.</title>
        <authorList>
            <person name="Lara A."/>
            <person name="Kotroba L."/>
            <person name="Nouioui I."/>
            <person name="Neumann-Schaal M."/>
            <person name="Mast Y."/>
            <person name="Chronakova A."/>
        </authorList>
    </citation>
    <scope>NUCLEOTIDE SEQUENCE [LARGE SCALE GENOMIC DNA]</scope>
    <source>
        <strain evidence="1 2">BCCO 10_0061</strain>
    </source>
</reference>
<gene>
    <name evidence="1" type="ORF">SK854_04585</name>
</gene>
<dbReference type="EMBL" id="JAXAVU010000001">
    <property type="protein sequence ID" value="MDX8141378.1"/>
    <property type="molecule type" value="Genomic_DNA"/>
</dbReference>
<dbReference type="Proteomes" id="UP001285352">
    <property type="component" value="Unassembled WGS sequence"/>
</dbReference>